<dbReference type="EMBL" id="MTJL01000016">
    <property type="protein sequence ID" value="OMI06149.1"/>
    <property type="molecule type" value="Genomic_DNA"/>
</dbReference>
<gene>
    <name evidence="5" type="ORF">BW143_09450</name>
</gene>
<dbReference type="InterPro" id="IPR029058">
    <property type="entry name" value="AB_hydrolase_fold"/>
</dbReference>
<dbReference type="GO" id="GO:0006631">
    <property type="term" value="P:fatty acid metabolic process"/>
    <property type="evidence" value="ECO:0007669"/>
    <property type="project" value="TreeGrafter"/>
</dbReference>
<reference evidence="5 6" key="1">
    <citation type="submission" date="2017-01" db="EMBL/GenBank/DDBJ databases">
        <title>Bacillus phylogenomics.</title>
        <authorList>
            <person name="Dunlap C."/>
        </authorList>
    </citation>
    <scope>NUCLEOTIDE SEQUENCE [LARGE SCALE GENOMIC DNA]</scope>
    <source>
        <strain evidence="5 6">NRRL B-41282</strain>
    </source>
</reference>
<evidence type="ECO:0000259" key="3">
    <source>
        <dbReference type="Pfam" id="PF04775"/>
    </source>
</evidence>
<dbReference type="Proteomes" id="UP000187367">
    <property type="component" value="Unassembled WGS sequence"/>
</dbReference>
<dbReference type="InterPro" id="IPR006862">
    <property type="entry name" value="Thio_Ohase/aa_AcTrfase"/>
</dbReference>
<evidence type="ECO:0000256" key="2">
    <source>
        <dbReference type="PIRSR" id="PIRSR016521-1"/>
    </source>
</evidence>
<feature type="domain" description="BAAT/Acyl-CoA thioester hydrolase C-terminal" evidence="4">
    <location>
        <begin position="198"/>
        <end position="420"/>
    </location>
</feature>
<feature type="domain" description="Acyl-CoA thioester hydrolase/bile acid-CoA amino acid N-acetyltransferase" evidence="3">
    <location>
        <begin position="17"/>
        <end position="136"/>
    </location>
</feature>
<dbReference type="GO" id="GO:0047617">
    <property type="term" value="F:fatty acyl-CoA hydrolase activity"/>
    <property type="evidence" value="ECO:0007669"/>
    <property type="project" value="TreeGrafter"/>
</dbReference>
<protein>
    <submittedName>
        <fullName evidence="5">Acyl-CoA thioesterase</fullName>
    </submittedName>
</protein>
<sequence length="431" mass="48257">MMSRQPVLHIPSASKWDENINLKICGLNPFDIVDIVVTVKDEADVTWRSHAVFQANQSGEVNPAAAIPLKGTYQVQDQMGLFWSMQPVGSSRSFQKKSVHPSVYRIEVRQNERVILSKEIKRLLVYETIKRQEIEENGFSGVFFRPLTADRPPVIIVLGGSDGGLDETIAGMLSNYGYATFAIPYFQYKQLPKTLAEIPLEYFQKAIAWLLRQEGLDHGQIGIFGRSKGGELALLIGSHFPDIRFVISHVGGGIVFQGVGLKKLRQTSSWSLGGAPLAFAPLPLFTISQLWTFMKQKITRQPQSFLELYQKALHNIKDDHPSIIKAENIKGPVFLTSSTDDLVWPSAFMSEKVVERLKVNGFPHSVQHLCFENAGHNIRPPYFPTAARQSGTVVYGGETAADALASQTFWRELLLFLEKTALCWQNQKTPL</sequence>
<accession>A0A1R1QNA5</accession>
<dbReference type="InterPro" id="IPR042490">
    <property type="entry name" value="Thio_Ohase/BAAT_N"/>
</dbReference>
<dbReference type="Pfam" id="PF04775">
    <property type="entry name" value="Bile_Hydr_Trans"/>
    <property type="match status" value="1"/>
</dbReference>
<comment type="similarity">
    <text evidence="1">Belongs to the C/M/P thioester hydrolase family.</text>
</comment>
<dbReference type="AlphaFoldDB" id="A0A1R1RVW6"/>
<dbReference type="SUPFAM" id="SSF53474">
    <property type="entry name" value="alpha/beta-Hydrolases"/>
    <property type="match status" value="1"/>
</dbReference>
<dbReference type="Gene3D" id="3.40.50.1820">
    <property type="entry name" value="alpha/beta hydrolase"/>
    <property type="match status" value="1"/>
</dbReference>
<evidence type="ECO:0000313" key="6">
    <source>
        <dbReference type="Proteomes" id="UP000187367"/>
    </source>
</evidence>
<keyword evidence="6" id="KW-1185">Reference proteome</keyword>
<dbReference type="PANTHER" id="PTHR10824">
    <property type="entry name" value="ACYL-COENZYME A THIOESTERASE-RELATED"/>
    <property type="match status" value="1"/>
</dbReference>
<dbReference type="GO" id="GO:0006637">
    <property type="term" value="P:acyl-CoA metabolic process"/>
    <property type="evidence" value="ECO:0007669"/>
    <property type="project" value="InterPro"/>
</dbReference>
<dbReference type="InterPro" id="IPR016662">
    <property type="entry name" value="Acyl-CoA_thioEstase_long-chain"/>
</dbReference>
<feature type="active site" description="Charge relay system" evidence="2">
    <location>
        <position position="227"/>
    </location>
</feature>
<accession>A0A1R1RVW6</accession>
<dbReference type="OrthoDB" id="8922993at2"/>
<dbReference type="PANTHER" id="PTHR10824:SF4">
    <property type="entry name" value="ACYL-COENZYME A THIOESTERASE 1-LIKE"/>
    <property type="match status" value="1"/>
</dbReference>
<dbReference type="Pfam" id="PF08840">
    <property type="entry name" value="BAAT_C"/>
    <property type="match status" value="1"/>
</dbReference>
<dbReference type="PIRSF" id="PIRSF016521">
    <property type="entry name" value="Acyl-CoA_hydro"/>
    <property type="match status" value="1"/>
</dbReference>
<feature type="active site" description="Charge relay system" evidence="2">
    <location>
        <position position="341"/>
    </location>
</feature>
<evidence type="ECO:0000259" key="4">
    <source>
        <dbReference type="Pfam" id="PF08840"/>
    </source>
</evidence>
<dbReference type="InterPro" id="IPR014940">
    <property type="entry name" value="BAAT_C"/>
</dbReference>
<comment type="caution">
    <text evidence="5">The sequence shown here is derived from an EMBL/GenBank/DDBJ whole genome shotgun (WGS) entry which is preliminary data.</text>
</comment>
<dbReference type="Gene3D" id="2.60.40.2240">
    <property type="entry name" value="Acyl-CoA thioester hydrolase/BAAT N-terminal domain"/>
    <property type="match status" value="1"/>
</dbReference>
<feature type="active site" description="Charge relay system" evidence="2">
    <location>
        <position position="376"/>
    </location>
</feature>
<evidence type="ECO:0000256" key="1">
    <source>
        <dbReference type="ARBA" id="ARBA00006538"/>
    </source>
</evidence>
<organism evidence="5 6">
    <name type="scientific">Bacillus swezeyi</name>
    <dbReference type="NCBI Taxonomy" id="1925020"/>
    <lineage>
        <taxon>Bacteria</taxon>
        <taxon>Bacillati</taxon>
        <taxon>Bacillota</taxon>
        <taxon>Bacilli</taxon>
        <taxon>Bacillales</taxon>
        <taxon>Bacillaceae</taxon>
        <taxon>Bacillus</taxon>
    </lineage>
</organism>
<proteinExistence type="inferred from homology"/>
<evidence type="ECO:0000313" key="5">
    <source>
        <dbReference type="EMBL" id="OMI06149.1"/>
    </source>
</evidence>
<name>A0A1R1RVW6_9BACI</name>